<proteinExistence type="predicted"/>
<keyword evidence="3" id="KW-1185">Reference proteome</keyword>
<gene>
    <name evidence="2" type="ORF">CC78DRAFT_575119</name>
</gene>
<evidence type="ECO:0000256" key="1">
    <source>
        <dbReference type="SAM" id="MobiDB-lite"/>
    </source>
</evidence>
<protein>
    <submittedName>
        <fullName evidence="2">Uncharacterized protein</fullName>
    </submittedName>
</protein>
<evidence type="ECO:0000313" key="3">
    <source>
        <dbReference type="Proteomes" id="UP000800093"/>
    </source>
</evidence>
<dbReference type="EMBL" id="ML986582">
    <property type="protein sequence ID" value="KAF2269562.1"/>
    <property type="molecule type" value="Genomic_DNA"/>
</dbReference>
<feature type="region of interest" description="Disordered" evidence="1">
    <location>
        <begin position="112"/>
        <end position="176"/>
    </location>
</feature>
<dbReference type="Proteomes" id="UP000800093">
    <property type="component" value="Unassembled WGS sequence"/>
</dbReference>
<organism evidence="2 3">
    <name type="scientific">Lojkania enalia</name>
    <dbReference type="NCBI Taxonomy" id="147567"/>
    <lineage>
        <taxon>Eukaryota</taxon>
        <taxon>Fungi</taxon>
        <taxon>Dikarya</taxon>
        <taxon>Ascomycota</taxon>
        <taxon>Pezizomycotina</taxon>
        <taxon>Dothideomycetes</taxon>
        <taxon>Pleosporomycetidae</taxon>
        <taxon>Pleosporales</taxon>
        <taxon>Pleosporales incertae sedis</taxon>
        <taxon>Lojkania</taxon>
    </lineage>
</organism>
<dbReference type="AlphaFoldDB" id="A0A9P4NAD7"/>
<name>A0A9P4NAD7_9PLEO</name>
<evidence type="ECO:0000313" key="2">
    <source>
        <dbReference type="EMBL" id="KAF2269562.1"/>
    </source>
</evidence>
<sequence>MPDCKCRVRDAQLGNVVHSGYVHAASQPYDMTTLRRGERASVTVPQPLDSGTLVLSGIARLWSQPKPRNRSLSFALRYPDKPPLARRPSIYEADLAAGRARSEAWQQYFQAKLRQPHQRRSKLERDTQHPTARTAGWNAAGNSLNPLGPPPSSLALSPKPSPPSDRSRQPGKTSLASTRILARCDWSAVYVWH</sequence>
<accession>A0A9P4NAD7</accession>
<reference evidence="3" key="1">
    <citation type="journal article" date="2020" name="Stud. Mycol.">
        <title>101 Dothideomycetes genomes: A test case for predicting lifestyles and emergence of pathogens.</title>
        <authorList>
            <person name="Haridas S."/>
            <person name="Albert R."/>
            <person name="Binder M."/>
            <person name="Bloem J."/>
            <person name="LaButti K."/>
            <person name="Salamov A."/>
            <person name="Andreopoulos B."/>
            <person name="Baker S."/>
            <person name="Barry K."/>
            <person name="Bills G."/>
            <person name="Bluhm B."/>
            <person name="Cannon C."/>
            <person name="Castanera R."/>
            <person name="Culley D."/>
            <person name="Daum C."/>
            <person name="Ezra D."/>
            <person name="Gonzalez J."/>
            <person name="Henrissat B."/>
            <person name="Kuo A."/>
            <person name="Liang C."/>
            <person name="Lipzen A."/>
            <person name="Lutzoni F."/>
            <person name="Magnuson J."/>
            <person name="Mondo S."/>
            <person name="Nolan M."/>
            <person name="Ohm R."/>
            <person name="Pangilinan J."/>
            <person name="Park H.-J."/>
            <person name="Ramirez L."/>
            <person name="Alfaro M."/>
            <person name="Sun H."/>
            <person name="Tritt A."/>
            <person name="Yoshinaga Y."/>
            <person name="Zwiers L.-H."/>
            <person name="Turgeon B."/>
            <person name="Goodwin S."/>
            <person name="Spatafora J."/>
            <person name="Crous P."/>
            <person name="Grigoriev I."/>
        </authorList>
    </citation>
    <scope>NUCLEOTIDE SEQUENCE [LARGE SCALE GENOMIC DNA]</scope>
    <source>
        <strain evidence="3">CBS 304.66</strain>
    </source>
</reference>
<comment type="caution">
    <text evidence="2">The sequence shown here is derived from an EMBL/GenBank/DDBJ whole genome shotgun (WGS) entry which is preliminary data.</text>
</comment>